<evidence type="ECO:0000313" key="12">
    <source>
        <dbReference type="Proteomes" id="UP000235616"/>
    </source>
</evidence>
<dbReference type="OrthoDB" id="8555762at2"/>
<evidence type="ECO:0000256" key="4">
    <source>
        <dbReference type="ARBA" id="ARBA00022692"/>
    </source>
</evidence>
<keyword evidence="3" id="KW-0488">Methylation</keyword>
<keyword evidence="8" id="KW-0807">Transducer</keyword>
<sequence>MSRLSLRQKLWIPLLLTWVGLLTLTVWHAMQMRDMQLKERKHALADVTEMAYSIASGLDRDAQAGKIAADAAKQQALARIADLRYSGNGYVTVVGADSVVVMHPMAPKLDGKDMSQWKDSKGNLLYRDIAAAGASPSGMGYVEYWWPKPGETEPSSKLGFVKRYKPWNWDFIAGVYQDDIQAAFYHTLGMSFAVLIVLGAALSLLTSLAIKSVRRSVGGEPAKAAELARQIASGDLTGHIEVAHGDDDSIVSAIAYTRDTLAGTVSRVKSAAETIRGAAAEIATGNGDLSSRTEQQAASLEETAAAMDELTSTVKQNAENASRATEVAASASSEAERGGGVVGDVVSKVRAIAESSKKVADITSVIDSIAFQTNILALNAAVEAARAGEHGRGFAVVASEVRSLAQRSAAAAKEIRVLVDTSIAQVESGAALAESAGGAMEGIVAAVKRVTTIVGEIATASSQQSIGIDEVNRAISQMDGATQQNAALVEQAAAAAMSLNEQAQQLGEAMQVFRVTEERASPARR</sequence>
<dbReference type="EMBL" id="PNYA01000014">
    <property type="protein sequence ID" value="PMS18607.1"/>
    <property type="molecule type" value="Genomic_DNA"/>
</dbReference>
<evidence type="ECO:0000256" key="5">
    <source>
        <dbReference type="ARBA" id="ARBA00022989"/>
    </source>
</evidence>
<dbReference type="GO" id="GO:0004888">
    <property type="term" value="F:transmembrane signaling receptor activity"/>
    <property type="evidence" value="ECO:0007669"/>
    <property type="project" value="TreeGrafter"/>
</dbReference>
<evidence type="ECO:0000256" key="7">
    <source>
        <dbReference type="ARBA" id="ARBA00029447"/>
    </source>
</evidence>
<protein>
    <submittedName>
        <fullName evidence="11">Chemotaxis protein</fullName>
    </submittedName>
</protein>
<name>A0A2N7VNC0_9BURK</name>
<dbReference type="InterPro" id="IPR004089">
    <property type="entry name" value="MCPsignal_dom"/>
</dbReference>
<dbReference type="Gene3D" id="1.10.287.950">
    <property type="entry name" value="Methyl-accepting chemotaxis protein"/>
    <property type="match status" value="1"/>
</dbReference>
<dbReference type="Proteomes" id="UP000235616">
    <property type="component" value="Unassembled WGS sequence"/>
</dbReference>
<dbReference type="PANTHER" id="PTHR43531">
    <property type="entry name" value="PROTEIN ICFG"/>
    <property type="match status" value="1"/>
</dbReference>
<feature type="transmembrane region" description="Helical" evidence="9">
    <location>
        <begin position="12"/>
        <end position="30"/>
    </location>
</feature>
<comment type="similarity">
    <text evidence="7">Belongs to the methyl-accepting chemotaxis (MCP) protein family.</text>
</comment>
<dbReference type="Gene3D" id="3.30.450.20">
    <property type="entry name" value="PAS domain"/>
    <property type="match status" value="1"/>
</dbReference>
<dbReference type="RefSeq" id="WP_102646570.1">
    <property type="nucleotide sequence ID" value="NZ_PNYA01000014.1"/>
</dbReference>
<dbReference type="FunFam" id="1.10.287.950:FF:000001">
    <property type="entry name" value="Methyl-accepting chemotaxis sensory transducer"/>
    <property type="match status" value="1"/>
</dbReference>
<dbReference type="GO" id="GO:0005886">
    <property type="term" value="C:plasma membrane"/>
    <property type="evidence" value="ECO:0007669"/>
    <property type="project" value="UniProtKB-SubCell"/>
</dbReference>
<dbReference type="Pfam" id="PF17200">
    <property type="entry name" value="sCache_2"/>
    <property type="match status" value="1"/>
</dbReference>
<dbReference type="CDD" id="cd11386">
    <property type="entry name" value="MCP_signal"/>
    <property type="match status" value="1"/>
</dbReference>
<evidence type="ECO:0000313" key="11">
    <source>
        <dbReference type="EMBL" id="PMS18607.1"/>
    </source>
</evidence>
<keyword evidence="12" id="KW-1185">Reference proteome</keyword>
<evidence type="ECO:0000256" key="1">
    <source>
        <dbReference type="ARBA" id="ARBA00004651"/>
    </source>
</evidence>
<evidence type="ECO:0000256" key="3">
    <source>
        <dbReference type="ARBA" id="ARBA00022481"/>
    </source>
</evidence>
<dbReference type="InterPro" id="IPR051310">
    <property type="entry name" value="MCP_chemotaxis"/>
</dbReference>
<evidence type="ECO:0000259" key="10">
    <source>
        <dbReference type="PROSITE" id="PS50111"/>
    </source>
</evidence>
<dbReference type="GO" id="GO:0007165">
    <property type="term" value="P:signal transduction"/>
    <property type="evidence" value="ECO:0007669"/>
    <property type="project" value="UniProtKB-KW"/>
</dbReference>
<dbReference type="GO" id="GO:0006935">
    <property type="term" value="P:chemotaxis"/>
    <property type="evidence" value="ECO:0007669"/>
    <property type="project" value="TreeGrafter"/>
</dbReference>
<dbReference type="SMART" id="SM00283">
    <property type="entry name" value="MA"/>
    <property type="match status" value="1"/>
</dbReference>
<dbReference type="PANTHER" id="PTHR43531:SF14">
    <property type="entry name" value="METHYL-ACCEPTING CHEMOTAXIS PROTEIN I-RELATED"/>
    <property type="match status" value="1"/>
</dbReference>
<keyword evidence="6 9" id="KW-0472">Membrane</keyword>
<dbReference type="SUPFAM" id="SSF58104">
    <property type="entry name" value="Methyl-accepting chemotaxis protein (MCP) signaling domain"/>
    <property type="match status" value="1"/>
</dbReference>
<keyword evidence="2" id="KW-1003">Cell membrane</keyword>
<feature type="transmembrane region" description="Helical" evidence="9">
    <location>
        <begin position="183"/>
        <end position="205"/>
    </location>
</feature>
<evidence type="ECO:0000256" key="8">
    <source>
        <dbReference type="PROSITE-ProRule" id="PRU00284"/>
    </source>
</evidence>
<comment type="subcellular location">
    <subcellularLocation>
        <location evidence="1">Cell membrane</location>
        <topology evidence="1">Multi-pass membrane protein</topology>
    </subcellularLocation>
</comment>
<keyword evidence="5 9" id="KW-1133">Transmembrane helix</keyword>
<feature type="domain" description="Methyl-accepting transducer" evidence="10">
    <location>
        <begin position="271"/>
        <end position="500"/>
    </location>
</feature>
<evidence type="ECO:0000256" key="6">
    <source>
        <dbReference type="ARBA" id="ARBA00023136"/>
    </source>
</evidence>
<gene>
    <name evidence="11" type="ORF">C0Z18_16335</name>
</gene>
<proteinExistence type="inferred from homology"/>
<evidence type="ECO:0000256" key="2">
    <source>
        <dbReference type="ARBA" id="ARBA00022475"/>
    </source>
</evidence>
<reference evidence="11 12" key="1">
    <citation type="submission" date="2018-01" db="EMBL/GenBank/DDBJ databases">
        <title>Whole genome analyses suggest that Burkholderia sensu lato contains two further novel genera in the rhizoxinica-symbiotica group Mycetohabitans gen. nov., and Trinickia gen. nov.: implications for the evolution of diazotrophy and nodulation in the Burkholderiaceae.</title>
        <authorList>
            <person name="Estrada-de los Santos P."/>
            <person name="Palmer M."/>
            <person name="Chavez-Ramirez B."/>
            <person name="Beukes C."/>
            <person name="Steenkamp E.T."/>
            <person name="Hirsch A.M."/>
            <person name="Manyaka P."/>
            <person name="Maluk M."/>
            <person name="Lafos M."/>
            <person name="Crook M."/>
            <person name="Gross E."/>
            <person name="Simon M.F."/>
            <person name="Bueno dos Reis Junior F."/>
            <person name="Poole P.S."/>
            <person name="Venter S.N."/>
            <person name="James E.K."/>
        </authorList>
    </citation>
    <scope>NUCLEOTIDE SEQUENCE [LARGE SCALE GENOMIC DNA]</scope>
    <source>
        <strain evidence="11 12">GIMN1.004</strain>
    </source>
</reference>
<dbReference type="SMART" id="SM01049">
    <property type="entry name" value="Cache_2"/>
    <property type="match status" value="1"/>
</dbReference>
<evidence type="ECO:0000256" key="9">
    <source>
        <dbReference type="SAM" id="Phobius"/>
    </source>
</evidence>
<keyword evidence="4 9" id="KW-0812">Transmembrane</keyword>
<dbReference type="Pfam" id="PF00015">
    <property type="entry name" value="MCPsignal"/>
    <property type="match status" value="1"/>
</dbReference>
<dbReference type="InterPro" id="IPR033480">
    <property type="entry name" value="sCache_2"/>
</dbReference>
<organism evidence="11 12">
    <name type="scientific">Trinickia dabaoshanensis</name>
    <dbReference type="NCBI Taxonomy" id="564714"/>
    <lineage>
        <taxon>Bacteria</taxon>
        <taxon>Pseudomonadati</taxon>
        <taxon>Pseudomonadota</taxon>
        <taxon>Betaproteobacteria</taxon>
        <taxon>Burkholderiales</taxon>
        <taxon>Burkholderiaceae</taxon>
        <taxon>Trinickia</taxon>
    </lineage>
</organism>
<dbReference type="PROSITE" id="PS50111">
    <property type="entry name" value="CHEMOTAXIS_TRANSDUC_2"/>
    <property type="match status" value="1"/>
</dbReference>
<dbReference type="AlphaFoldDB" id="A0A2N7VNC0"/>
<accession>A0A2N7VNC0</accession>
<comment type="caution">
    <text evidence="11">The sequence shown here is derived from an EMBL/GenBank/DDBJ whole genome shotgun (WGS) entry which is preliminary data.</text>
</comment>